<dbReference type="InterPro" id="IPR017853">
    <property type="entry name" value="GH"/>
</dbReference>
<dbReference type="Proteomes" id="UP000245959">
    <property type="component" value="Unassembled WGS sequence"/>
</dbReference>
<dbReference type="InterPro" id="IPR036156">
    <property type="entry name" value="Beta-gal/glucu_dom_sf"/>
</dbReference>
<dbReference type="RefSeq" id="WP_133245161.1">
    <property type="nucleotide sequence ID" value="NZ_CABMMC010000036.1"/>
</dbReference>
<evidence type="ECO:0000256" key="1">
    <source>
        <dbReference type="ARBA" id="ARBA00022801"/>
    </source>
</evidence>
<dbReference type="InterPro" id="IPR008979">
    <property type="entry name" value="Galactose-bd-like_sf"/>
</dbReference>
<dbReference type="InterPro" id="IPR013783">
    <property type="entry name" value="Ig-like_fold"/>
</dbReference>
<protein>
    <recommendedName>
        <fullName evidence="6">Beta-galactosidase</fullName>
    </recommendedName>
</protein>
<evidence type="ECO:0000256" key="3">
    <source>
        <dbReference type="SAM" id="SignalP"/>
    </source>
</evidence>
<dbReference type="SUPFAM" id="SSF49303">
    <property type="entry name" value="beta-Galactosidase/glucuronidase domain"/>
    <property type="match status" value="1"/>
</dbReference>
<dbReference type="PANTHER" id="PTHR42732">
    <property type="entry name" value="BETA-GALACTOSIDASE"/>
    <property type="match status" value="1"/>
</dbReference>
<reference evidence="4 5" key="1">
    <citation type="submission" date="2018-04" db="EMBL/GenBank/DDBJ databases">
        <title>Genomic Encyclopedia of Type Strains, Phase IV (KMG-IV): sequencing the most valuable type-strain genomes for metagenomic binning, comparative biology and taxonomic classification.</title>
        <authorList>
            <person name="Goeker M."/>
        </authorList>
    </citation>
    <scope>NUCLEOTIDE SEQUENCE [LARGE SCALE GENOMIC DNA]</scope>
    <source>
        <strain evidence="4 5">DSM 14823</strain>
    </source>
</reference>
<dbReference type="SUPFAM" id="SSF51445">
    <property type="entry name" value="(Trans)glycosidases"/>
    <property type="match status" value="1"/>
</dbReference>
<keyword evidence="5" id="KW-1185">Reference proteome</keyword>
<dbReference type="PANTHER" id="PTHR42732:SF1">
    <property type="entry name" value="BETA-MANNOSIDASE"/>
    <property type="match status" value="1"/>
</dbReference>
<accession>A0A2U1AVB6</accession>
<dbReference type="OrthoDB" id="9801077at2"/>
<dbReference type="Gene3D" id="2.60.40.10">
    <property type="entry name" value="Immunoglobulins"/>
    <property type="match status" value="1"/>
</dbReference>
<dbReference type="GO" id="GO:0016798">
    <property type="term" value="F:hydrolase activity, acting on glycosyl bonds"/>
    <property type="evidence" value="ECO:0007669"/>
    <property type="project" value="UniProtKB-KW"/>
</dbReference>
<dbReference type="Gene3D" id="2.60.120.260">
    <property type="entry name" value="Galactose-binding domain-like"/>
    <property type="match status" value="3"/>
</dbReference>
<proteinExistence type="predicted"/>
<sequence length="1586" mass="177093">MNWKTWCGILWLMAVAAGAAGENLLKNPDFSVTGKNGIPADWTLHESEPLRGRLRLSRSRDGGISGNAVKIAFTPGAGRGQSWLVQRVSGLPGSRWRLQVKSRVKVLDSTAEFEVTVGVFFLDAAGKWLSYRNMATLAYRSEKWIGATKLPAPSWMETSGDFTAPADTALIGIRLNVTGPGIEAEWAEARLTPTECSIASVLDAVALPETFPSPSRAVSAEGVTLTPDWSWNGAEIRSGTLRRELLLNGLWAYRPAGATEEWAYLKVPSRVRAHRPASVLYGNQAGYRLDADGPRWLYRTVELPHAPAGSSFHLKFEALHRLALRIFWNGRKIADLSDGWGGEVEIPSGLLTPGNNALLLLALPRGDANETAYLYASGTVRPYEAIKQYHDATLYDVSLVVKPPQARLERVRLTPDWRRKALCVSFPAAGIPEEWRFDAKILDRQGKMLLGKNSLAPRRAGDRLELELSWPEPVSWTPDTPALLDFILTARNAAGEMVDEILPVRFGFRQVWREGKKLFLNGQELRLRPKLTMIYDPLHDPDYLRRSMEYCKAVGFNTLLRLSDMGQLEESFHGTTAAQVADELGMFVIAYLPYQLVSGGQFFSRSVVEVDSQLLRYMEERVVERFFNHPSVIAYSGFGTSANLGGNLSYANQPDRWGVEPVDSEQAVRKLEREKVVSDAFTVNRLLASIRFVEAVRRLDPSRPFLSHYDSGAGDGWGVFDYFNWTPVQEWEEWIVPWIRNGIKPIGSWEHGNPYPMSFVNHAIPDGDGEPWVTEYAAAHFGEAAYEWETPEYRALIRKCWNPALRNYGRGHFANAFVNRQQAVQRYWADFNTRLYRSWRLAGLNMGIEPFGPASNYIEPEVLKRGHGRMIADPTVNLKTHGAKTDRHLMISNFPNEAMKPTAISTTGEPEGLTAFGRALRENNRPFLGFIAGGGDNPMNKIHIYRPGERVEKSFGMVYDGFIPLSVRAEGTVRLDGQILETPAGVWTFPHSAIRREKFSFTIPAKTTGTLERPGRGEIEVIFRDGSGQELGRDRFTFSVVARPEFDRKGIVLFDPDNTAGQAADFAERRVCSSDGLRQAGLVMIAPGALSAKALRAVPAGTPMLVMAQPSTRLEELGFRTYPIRARRFWPDSAVKVAPELLRDWRGGRPNRTGDSFAPLRKGYNNTSGTTGMVAESVIETPTAGNFTPLIHGGFDLAMTPLLKTVWEGRPVLFSQLEFAANATDDPAAEALLIKLLTEWKQEKAPELSAPSVLGDAGLLVRLGAEVSHNGLPESGPVFVTDLKPEDVSTLHRYVELGGIALLLPQPDRVYREFGISFSRVRIACYPAEVPGLNAGNFHARQELELTLFNGKPVAERQLGQGRMILVGFDPRRINVQKEPYLALTQKRQYRALSQLATNAGIRLAAPERLLSARLEHPPVEWPVEDTAKLRSTTERDDGWQLDAFDDSSWSDFRLSKNNTMLPDAQLRLQLTLTPEQARERQLELAAGSFDDFDEIWLNGVKLGWTTPENTPVEQAWSIRRRYPIPDGVLKAGKNVLALHVWNRNGARGWKAQVRGPIVIVDRYSDGGLYPGLYRHCDDPYLLHQW</sequence>
<evidence type="ECO:0000256" key="2">
    <source>
        <dbReference type="ARBA" id="ARBA00023295"/>
    </source>
</evidence>
<dbReference type="GeneID" id="78295696"/>
<comment type="caution">
    <text evidence="4">The sequence shown here is derived from an EMBL/GenBank/DDBJ whole genome shotgun (WGS) entry which is preliminary data.</text>
</comment>
<gene>
    <name evidence="4" type="ORF">C8D82_11761</name>
</gene>
<dbReference type="Gene3D" id="3.20.20.80">
    <property type="entry name" value="Glycosidases"/>
    <property type="match status" value="1"/>
</dbReference>
<dbReference type="SUPFAM" id="SSF49785">
    <property type="entry name" value="Galactose-binding domain-like"/>
    <property type="match status" value="2"/>
</dbReference>
<evidence type="ECO:0000313" key="5">
    <source>
        <dbReference type="Proteomes" id="UP000245959"/>
    </source>
</evidence>
<feature type="signal peptide" evidence="3">
    <location>
        <begin position="1"/>
        <end position="19"/>
    </location>
</feature>
<name>A0A2U1AVB6_9BACT</name>
<evidence type="ECO:0000313" key="4">
    <source>
        <dbReference type="EMBL" id="PVY40342.1"/>
    </source>
</evidence>
<feature type="chain" id="PRO_5015521111" description="Beta-galactosidase" evidence="3">
    <location>
        <begin position="20"/>
        <end position="1586"/>
    </location>
</feature>
<keyword evidence="3" id="KW-0732">Signal</keyword>
<organism evidence="4 5">
    <name type="scientific">Victivallis vadensis</name>
    <dbReference type="NCBI Taxonomy" id="172901"/>
    <lineage>
        <taxon>Bacteria</taxon>
        <taxon>Pseudomonadati</taxon>
        <taxon>Lentisphaerota</taxon>
        <taxon>Lentisphaeria</taxon>
        <taxon>Victivallales</taxon>
        <taxon>Victivallaceae</taxon>
        <taxon>Victivallis</taxon>
    </lineage>
</organism>
<dbReference type="InterPro" id="IPR051913">
    <property type="entry name" value="GH2_Domain-Containing"/>
</dbReference>
<keyword evidence="2" id="KW-0326">Glycosidase</keyword>
<keyword evidence="1" id="KW-0378">Hydrolase</keyword>
<dbReference type="EMBL" id="QEKH01000017">
    <property type="protein sequence ID" value="PVY40342.1"/>
    <property type="molecule type" value="Genomic_DNA"/>
</dbReference>
<evidence type="ECO:0008006" key="6">
    <source>
        <dbReference type="Google" id="ProtNLM"/>
    </source>
</evidence>